<dbReference type="RefSeq" id="WP_073207299.1">
    <property type="nucleotide sequence ID" value="NZ_FRBD01000008.1"/>
</dbReference>
<evidence type="ECO:0000313" key="3">
    <source>
        <dbReference type="EMBL" id="SHK65893.1"/>
    </source>
</evidence>
<gene>
    <name evidence="3" type="ORF">SAMN05216463_108115</name>
</gene>
<accession>A0A1M6U9P2</accession>
<feature type="domain" description="Glycine zipper" evidence="2">
    <location>
        <begin position="29"/>
        <end position="75"/>
    </location>
</feature>
<feature type="signal peptide" evidence="1">
    <location>
        <begin position="1"/>
        <end position="22"/>
    </location>
</feature>
<feature type="chain" id="PRO_5013155741" evidence="1">
    <location>
        <begin position="23"/>
        <end position="228"/>
    </location>
</feature>
<sequence>MKKLVVLSLGAVLFFSSCGTYTETGATTGGWFGSIIGSAIGGIAGGPRGSDVGTLIGMAGGAMVGAAIGQAADEAQQKKMEEYQRRRMERGQGDYQPRYGYPDNHGYETKDFDVLEIRRPMLIDTNRDQLLSRGEEARVVFEIFNTSTKPVYRITPSVTEITGNKHIEVSDNVMIECIEPGKGIRYTALVRADNRLKDGEAVFRIGVFQGNREQVSQTREFRIQTSKR</sequence>
<dbReference type="OrthoDB" id="1082851at2"/>
<dbReference type="InterPro" id="IPR039567">
    <property type="entry name" value="Gly-zipper"/>
</dbReference>
<dbReference type="Proteomes" id="UP000184130">
    <property type="component" value="Unassembled WGS sequence"/>
</dbReference>
<proteinExistence type="predicted"/>
<evidence type="ECO:0000313" key="4">
    <source>
        <dbReference type="Proteomes" id="UP000184130"/>
    </source>
</evidence>
<dbReference type="Pfam" id="PF13488">
    <property type="entry name" value="Gly-zipper_Omp"/>
    <property type="match status" value="1"/>
</dbReference>
<name>A0A1M6U9P2_XYLRU</name>
<keyword evidence="1" id="KW-0732">Signal</keyword>
<dbReference type="EMBL" id="FRBD01000008">
    <property type="protein sequence ID" value="SHK65893.1"/>
    <property type="molecule type" value="Genomic_DNA"/>
</dbReference>
<reference evidence="3 4" key="1">
    <citation type="submission" date="2016-11" db="EMBL/GenBank/DDBJ databases">
        <authorList>
            <person name="Jaros S."/>
            <person name="Januszkiewicz K."/>
            <person name="Wedrychowicz H."/>
        </authorList>
    </citation>
    <scope>NUCLEOTIDE SEQUENCE [LARGE SCALE GENOMIC DNA]</scope>
    <source>
        <strain evidence="3 4">KHT3</strain>
    </source>
</reference>
<evidence type="ECO:0000256" key="1">
    <source>
        <dbReference type="SAM" id="SignalP"/>
    </source>
</evidence>
<organism evidence="3 4">
    <name type="scientific">Xylanibacter ruminicola</name>
    <name type="common">Prevotella ruminicola</name>
    <dbReference type="NCBI Taxonomy" id="839"/>
    <lineage>
        <taxon>Bacteria</taxon>
        <taxon>Pseudomonadati</taxon>
        <taxon>Bacteroidota</taxon>
        <taxon>Bacteroidia</taxon>
        <taxon>Bacteroidales</taxon>
        <taxon>Prevotellaceae</taxon>
        <taxon>Xylanibacter</taxon>
    </lineage>
</organism>
<dbReference type="PROSITE" id="PS51257">
    <property type="entry name" value="PROKAR_LIPOPROTEIN"/>
    <property type="match status" value="1"/>
</dbReference>
<dbReference type="AlphaFoldDB" id="A0A1M6U9P2"/>
<protein>
    <submittedName>
        <fullName evidence="3">Glycine zipper</fullName>
    </submittedName>
</protein>
<evidence type="ECO:0000259" key="2">
    <source>
        <dbReference type="Pfam" id="PF13488"/>
    </source>
</evidence>